<name>A0A3S4J3F7_CHRVL</name>
<organism evidence="1 2">
    <name type="scientific">Chromobacterium violaceum</name>
    <dbReference type="NCBI Taxonomy" id="536"/>
    <lineage>
        <taxon>Bacteria</taxon>
        <taxon>Pseudomonadati</taxon>
        <taxon>Pseudomonadota</taxon>
        <taxon>Betaproteobacteria</taxon>
        <taxon>Neisseriales</taxon>
        <taxon>Chromobacteriaceae</taxon>
        <taxon>Chromobacterium</taxon>
    </lineage>
</organism>
<protein>
    <submittedName>
        <fullName evidence="1">Uncharacterized protein</fullName>
    </submittedName>
</protein>
<dbReference type="AlphaFoldDB" id="A0A3S4J3F7"/>
<evidence type="ECO:0000313" key="2">
    <source>
        <dbReference type="Proteomes" id="UP000275777"/>
    </source>
</evidence>
<sequence>MAKQTYAYADFSDHYPVQAFAWADAATPTRSLSAQPGAYRQISLQNLASGRYVQAGDANDGWLKTDAAAAGARARFNLSNNFSMRDNGCIRSGEYVRLERADRPGWFWTWWGGVGATSTRTTPPRGRSIVPPSCA</sequence>
<proteinExistence type="predicted"/>
<evidence type="ECO:0000313" key="1">
    <source>
        <dbReference type="EMBL" id="VEB44308.1"/>
    </source>
</evidence>
<dbReference type="EMBL" id="LR134182">
    <property type="protein sequence ID" value="VEB44308.1"/>
    <property type="molecule type" value="Genomic_DNA"/>
</dbReference>
<reference evidence="1 2" key="1">
    <citation type="submission" date="2018-12" db="EMBL/GenBank/DDBJ databases">
        <authorList>
            <consortium name="Pathogen Informatics"/>
        </authorList>
    </citation>
    <scope>NUCLEOTIDE SEQUENCE [LARGE SCALE GENOMIC DNA]</scope>
    <source>
        <strain evidence="1 2">NCTC9695</strain>
    </source>
</reference>
<gene>
    <name evidence="1" type="ORF">NCTC9695_04797</name>
</gene>
<dbReference type="Proteomes" id="UP000275777">
    <property type="component" value="Chromosome"/>
</dbReference>
<accession>A0A3S4J3F7</accession>